<reference evidence="1" key="2">
    <citation type="submission" date="2025-09" db="UniProtKB">
        <authorList>
            <consortium name="Ensembl"/>
        </authorList>
    </citation>
    <scope>IDENTIFICATION</scope>
</reference>
<dbReference type="Proteomes" id="UP000694403">
    <property type="component" value="Unplaced"/>
</dbReference>
<name>A0A8C3XTZ2_CHESE</name>
<dbReference type="PANTHER" id="PTHR45913:SF19">
    <property type="entry name" value="LOW QUALITY PROTEIN: ZINC FINGER BED DOMAIN-CONTAINING PROTEIN 5-LIKE"/>
    <property type="match status" value="1"/>
</dbReference>
<keyword evidence="2" id="KW-1185">Reference proteome</keyword>
<sequence>LIQVHTWCVFIYKISLFLFLLNPFTMERWLKSGSSKRTKENYEGNTNVSDDYDEKCSDMATSDNCDKISEPCELSVSLLNVSAAKKMKKACNYVEEYLKLGFSWTGDEVEPVPLCVICYETLTNESMKASNLKCHFDSKYKEYKGKPVEFFENRCKDLQKSQKTIRHVMGGENMKALEASYTVAYLIAKSGAAEVIGETLVKPAAKVIVQVMIGDKASKAIDCVPLSNNTVHRRITDMAENVKQQLLSRVQKNRYYALHADESIDILNNEVHDDILFCQPIPTHTTGEAIFKVIDDFIKNNYLNWSRCVGISTDGARAMIGSKKGVVAHIQTVAPEAKSTHCCIHREALATQNMQADLKQVLDETVKIINLVKGRPLNAWLFSQLCDEMDSDYTQLLFHTEVRWLLHGKVLNRLFELREELQVFLDETFNQRDHVLDWKWLCKLAYIADIFAHLNNLNLSLQGKLMSIFHVQDKVSAMVAKLKLWHKRLSHRELDSCPSLHDLVINSTNELDSDVLQTMKQHLESLQKDLRKYFPELDGTYEWIRNPFIINVQTLPNNLSASEEQLLELFHPSH</sequence>
<evidence type="ECO:0000313" key="1">
    <source>
        <dbReference type="Ensembl" id="ENSCSRP00000022515.1"/>
    </source>
</evidence>
<dbReference type="Ensembl" id="ENSCSRT00000023497.1">
    <property type="protein sequence ID" value="ENSCSRP00000022515.1"/>
    <property type="gene ID" value="ENSCSRG00000016960.1"/>
</dbReference>
<evidence type="ECO:0008006" key="3">
    <source>
        <dbReference type="Google" id="ProtNLM"/>
    </source>
</evidence>
<reference evidence="1" key="1">
    <citation type="submission" date="2025-08" db="UniProtKB">
        <authorList>
            <consortium name="Ensembl"/>
        </authorList>
    </citation>
    <scope>IDENTIFICATION</scope>
</reference>
<organism evidence="1 2">
    <name type="scientific">Chelydra serpentina</name>
    <name type="common">Snapping turtle</name>
    <name type="synonym">Testudo serpentina</name>
    <dbReference type="NCBI Taxonomy" id="8475"/>
    <lineage>
        <taxon>Eukaryota</taxon>
        <taxon>Metazoa</taxon>
        <taxon>Chordata</taxon>
        <taxon>Craniata</taxon>
        <taxon>Vertebrata</taxon>
        <taxon>Euteleostomi</taxon>
        <taxon>Archelosauria</taxon>
        <taxon>Testudinata</taxon>
        <taxon>Testudines</taxon>
        <taxon>Cryptodira</taxon>
        <taxon>Durocryptodira</taxon>
        <taxon>Americhelydia</taxon>
        <taxon>Chelydroidea</taxon>
        <taxon>Chelydridae</taxon>
        <taxon>Chelydra</taxon>
    </lineage>
</organism>
<accession>A0A8C3XTZ2</accession>
<protein>
    <recommendedName>
        <fullName evidence="3">DUF4371 domain-containing protein</fullName>
    </recommendedName>
</protein>
<dbReference type="AlphaFoldDB" id="A0A8C3XTZ2"/>
<proteinExistence type="predicted"/>
<dbReference type="PANTHER" id="PTHR45913">
    <property type="entry name" value="EPM2A-INTERACTING PROTEIN 1"/>
    <property type="match status" value="1"/>
</dbReference>
<evidence type="ECO:0000313" key="2">
    <source>
        <dbReference type="Proteomes" id="UP000694403"/>
    </source>
</evidence>